<protein>
    <recommendedName>
        <fullName evidence="6">Kinesin motor domain-containing protein</fullName>
    </recommendedName>
</protein>
<feature type="compositionally biased region" description="Basic residues" evidence="5">
    <location>
        <begin position="516"/>
        <end position="527"/>
    </location>
</feature>
<dbReference type="GO" id="GO:0007018">
    <property type="term" value="P:microtubule-based movement"/>
    <property type="evidence" value="ECO:0007669"/>
    <property type="project" value="InterPro"/>
</dbReference>
<evidence type="ECO:0000256" key="2">
    <source>
        <dbReference type="ARBA" id="ARBA00023175"/>
    </source>
</evidence>
<feature type="coiled-coil region" evidence="4">
    <location>
        <begin position="441"/>
        <end position="496"/>
    </location>
</feature>
<proteinExistence type="inferred from homology"/>
<dbReference type="PANTHER" id="PTHR47968">
    <property type="entry name" value="CENTROMERE PROTEIN E"/>
    <property type="match status" value="1"/>
</dbReference>
<feature type="region of interest" description="Disordered" evidence="5">
    <location>
        <begin position="511"/>
        <end position="547"/>
    </location>
</feature>
<dbReference type="GO" id="GO:0003777">
    <property type="term" value="F:microtubule motor activity"/>
    <property type="evidence" value="ECO:0007669"/>
    <property type="project" value="InterPro"/>
</dbReference>
<name>A0AAD3GZT8_9STRA</name>
<feature type="compositionally biased region" description="Polar residues" evidence="5">
    <location>
        <begin position="577"/>
        <end position="599"/>
    </location>
</feature>
<keyword evidence="3" id="KW-0547">Nucleotide-binding</keyword>
<feature type="region of interest" description="Disordered" evidence="5">
    <location>
        <begin position="576"/>
        <end position="599"/>
    </location>
</feature>
<dbReference type="SUPFAM" id="SSF52540">
    <property type="entry name" value="P-loop containing nucleoside triphosphate hydrolases"/>
    <property type="match status" value="1"/>
</dbReference>
<keyword evidence="8" id="KW-1185">Reference proteome</keyword>
<comment type="caution">
    <text evidence="7">The sequence shown here is derived from an EMBL/GenBank/DDBJ whole genome shotgun (WGS) entry which is preliminary data.</text>
</comment>
<evidence type="ECO:0000313" key="8">
    <source>
        <dbReference type="Proteomes" id="UP001054902"/>
    </source>
</evidence>
<evidence type="ECO:0000256" key="1">
    <source>
        <dbReference type="ARBA" id="ARBA00023054"/>
    </source>
</evidence>
<dbReference type="SMART" id="SM00129">
    <property type="entry name" value="KISc"/>
    <property type="match status" value="1"/>
</dbReference>
<comment type="similarity">
    <text evidence="3">Belongs to the TRAFAC class myosin-kinesin ATPase superfamily. Kinesin family.</text>
</comment>
<feature type="compositionally biased region" description="Acidic residues" evidence="5">
    <location>
        <begin position="654"/>
        <end position="675"/>
    </location>
</feature>
<dbReference type="InterPro" id="IPR027417">
    <property type="entry name" value="P-loop_NTPase"/>
</dbReference>
<feature type="region of interest" description="Disordered" evidence="5">
    <location>
        <begin position="612"/>
        <end position="690"/>
    </location>
</feature>
<sequence length="690" mass="76695">MQIIEQGCIEGGLPPATPSVQNSRDISANKKHNTTHSTFSATHSSVPISRSTNRNSAMVQLEEDLEESSNVEDIKVCLRMRPLTSRENDPRVYRHTGQFAWKPLKEMNSVMQVTRGASADKYRKAKTSFTFDKVYDEDDETHDIYAFCGRHLIESAIAGRNGSIFTYGQTGSGKTHTMQGHGSIRDGLLRDSPGILHLAGKDLFQLAKDSPDREFVFSISVIEVYNEDVRDLLSKRIDHRLHIREDQNAGIFVKATKIEVENMKQFISILSTGEKNRVVARTTLNKRSSRSHIIYSVHIESFPTDQSSGSKRSRVSCLNLIDLAGSESVRHKSSHSTEERRKEGGSINKSLLTLSRVIQALGSNHRQFSRAQSHINYRDSKLTRVLQPSLSGNARLAFICCATSSGLYTEETKSTLQFASRIKHIKTNSQVNTVAEEDPVVIELRQEMTDLKTLVLNMEKKMKGLENDNLKLTKLLNQMTEERDDAMEKVAHLEKAKNAAFIAAADAVASNPGLREKKRNTQPKRRTNALSRKPPASPTRRTATNMKGIKSANQRMSGQNNFLANVVDRLAPRRNEVSTYQRRQSVNLDPPSDSGSTINGIRKNIRAGGSFRSHVSDITSPSRYGAHRSVGGGIDPDPLPLLGMEISTPNGSYENEEEVEDAPSAEETSVSEEAEEGKPAWGQVRDAILA</sequence>
<feature type="binding site" evidence="3">
    <location>
        <begin position="168"/>
        <end position="175"/>
    </location>
    <ligand>
        <name>ATP</name>
        <dbReference type="ChEBI" id="CHEBI:30616"/>
    </ligand>
</feature>
<dbReference type="Proteomes" id="UP001054902">
    <property type="component" value="Unassembled WGS sequence"/>
</dbReference>
<dbReference type="GO" id="GO:0008017">
    <property type="term" value="F:microtubule binding"/>
    <property type="evidence" value="ECO:0007669"/>
    <property type="project" value="InterPro"/>
</dbReference>
<dbReference type="PRINTS" id="PR00380">
    <property type="entry name" value="KINESINHEAVY"/>
</dbReference>
<dbReference type="PANTHER" id="PTHR47968:SF75">
    <property type="entry name" value="CENTROMERE-ASSOCIATED PROTEIN E"/>
    <property type="match status" value="1"/>
</dbReference>
<dbReference type="Pfam" id="PF00225">
    <property type="entry name" value="Kinesin"/>
    <property type="match status" value="1"/>
</dbReference>
<accession>A0AAD3GZT8</accession>
<dbReference type="PROSITE" id="PS50067">
    <property type="entry name" value="KINESIN_MOTOR_2"/>
    <property type="match status" value="1"/>
</dbReference>
<evidence type="ECO:0000313" key="7">
    <source>
        <dbReference type="EMBL" id="GFH45377.1"/>
    </source>
</evidence>
<feature type="region of interest" description="Disordered" evidence="5">
    <location>
        <begin position="1"/>
        <end position="24"/>
    </location>
</feature>
<dbReference type="EMBL" id="BLLK01000020">
    <property type="protein sequence ID" value="GFH45377.1"/>
    <property type="molecule type" value="Genomic_DNA"/>
</dbReference>
<feature type="domain" description="Kinesin motor" evidence="6">
    <location>
        <begin position="73"/>
        <end position="425"/>
    </location>
</feature>
<reference evidence="7 8" key="1">
    <citation type="journal article" date="2021" name="Sci. Rep.">
        <title>The genome of the diatom Chaetoceros tenuissimus carries an ancient integrated fragment of an extant virus.</title>
        <authorList>
            <person name="Hongo Y."/>
            <person name="Kimura K."/>
            <person name="Takaki Y."/>
            <person name="Yoshida Y."/>
            <person name="Baba S."/>
            <person name="Kobayashi G."/>
            <person name="Nagasaki K."/>
            <person name="Hano T."/>
            <person name="Tomaru Y."/>
        </authorList>
    </citation>
    <scope>NUCLEOTIDE SEQUENCE [LARGE SCALE GENOMIC DNA]</scope>
    <source>
        <strain evidence="7 8">NIES-3715</strain>
    </source>
</reference>
<evidence type="ECO:0000259" key="6">
    <source>
        <dbReference type="PROSITE" id="PS50067"/>
    </source>
</evidence>
<keyword evidence="2 3" id="KW-0505">Motor protein</keyword>
<evidence type="ECO:0000256" key="4">
    <source>
        <dbReference type="SAM" id="Coils"/>
    </source>
</evidence>
<evidence type="ECO:0000256" key="3">
    <source>
        <dbReference type="PROSITE-ProRule" id="PRU00283"/>
    </source>
</evidence>
<evidence type="ECO:0000256" key="5">
    <source>
        <dbReference type="SAM" id="MobiDB-lite"/>
    </source>
</evidence>
<dbReference type="Gene3D" id="3.40.850.10">
    <property type="entry name" value="Kinesin motor domain"/>
    <property type="match status" value="1"/>
</dbReference>
<dbReference type="InterPro" id="IPR027640">
    <property type="entry name" value="Kinesin-like_fam"/>
</dbReference>
<keyword evidence="1 4" id="KW-0175">Coiled coil</keyword>
<dbReference type="InterPro" id="IPR036961">
    <property type="entry name" value="Kinesin_motor_dom_sf"/>
</dbReference>
<keyword evidence="3" id="KW-0067">ATP-binding</keyword>
<dbReference type="GO" id="GO:0005524">
    <property type="term" value="F:ATP binding"/>
    <property type="evidence" value="ECO:0007669"/>
    <property type="project" value="UniProtKB-UniRule"/>
</dbReference>
<organism evidence="7 8">
    <name type="scientific">Chaetoceros tenuissimus</name>
    <dbReference type="NCBI Taxonomy" id="426638"/>
    <lineage>
        <taxon>Eukaryota</taxon>
        <taxon>Sar</taxon>
        <taxon>Stramenopiles</taxon>
        <taxon>Ochrophyta</taxon>
        <taxon>Bacillariophyta</taxon>
        <taxon>Coscinodiscophyceae</taxon>
        <taxon>Chaetocerotophycidae</taxon>
        <taxon>Chaetocerotales</taxon>
        <taxon>Chaetocerotaceae</taxon>
        <taxon>Chaetoceros</taxon>
    </lineage>
</organism>
<dbReference type="InterPro" id="IPR001752">
    <property type="entry name" value="Kinesin_motor_dom"/>
</dbReference>
<gene>
    <name evidence="7" type="ORF">CTEN210_01851</name>
</gene>
<dbReference type="AlphaFoldDB" id="A0AAD3GZT8"/>